<keyword evidence="1" id="KW-0472">Membrane</keyword>
<dbReference type="EMBL" id="FQXG01000002">
    <property type="protein sequence ID" value="SHH26194.1"/>
    <property type="molecule type" value="Genomic_DNA"/>
</dbReference>
<dbReference type="RefSeq" id="WP_067657301.1">
    <property type="nucleotide sequence ID" value="NZ_FQXG01000002.1"/>
</dbReference>
<dbReference type="GO" id="GO:1902604">
    <property type="term" value="P:p-aminobenzoyl-glutamate transmembrane transport"/>
    <property type="evidence" value="ECO:0007669"/>
    <property type="project" value="InterPro"/>
</dbReference>
<keyword evidence="1" id="KW-0812">Transmembrane</keyword>
<dbReference type="Pfam" id="PF03806">
    <property type="entry name" value="ABG_transport"/>
    <property type="match status" value="1"/>
</dbReference>
<feature type="transmembrane region" description="Helical" evidence="1">
    <location>
        <begin position="28"/>
        <end position="46"/>
    </location>
</feature>
<dbReference type="STRING" id="299255.SAMN02745129_1641"/>
<organism evidence="2 3">
    <name type="scientific">Ferrimonas marina</name>
    <dbReference type="NCBI Taxonomy" id="299255"/>
    <lineage>
        <taxon>Bacteria</taxon>
        <taxon>Pseudomonadati</taxon>
        <taxon>Pseudomonadota</taxon>
        <taxon>Gammaproteobacteria</taxon>
        <taxon>Alteromonadales</taxon>
        <taxon>Ferrimonadaceae</taxon>
        <taxon>Ferrimonas</taxon>
    </lineage>
</organism>
<feature type="transmembrane region" description="Helical" evidence="1">
    <location>
        <begin position="278"/>
        <end position="299"/>
    </location>
</feature>
<proteinExistence type="predicted"/>
<evidence type="ECO:0000313" key="3">
    <source>
        <dbReference type="Proteomes" id="UP000184268"/>
    </source>
</evidence>
<evidence type="ECO:0000313" key="2">
    <source>
        <dbReference type="EMBL" id="SHH26194.1"/>
    </source>
</evidence>
<dbReference type="PANTHER" id="PTHR30282:SF1">
    <property type="entry name" value="ABGT FAMILY TRANSPORTER"/>
    <property type="match status" value="1"/>
</dbReference>
<keyword evidence="1" id="KW-1133">Transmembrane helix</keyword>
<protein>
    <submittedName>
        <fullName evidence="2">Aminobenzoyl-glutamate transport protein</fullName>
    </submittedName>
</protein>
<keyword evidence="3" id="KW-1185">Reference proteome</keyword>
<dbReference type="AlphaFoldDB" id="A0A1M5RIX8"/>
<sequence>MTDTTTKAPNTAWVSRIERLGHKIPDPIVIFMSFLLLGLGLTALLGNVQFEAMNRDGGTTVYGMKNMLATENVRWLFDNAILANWLAYGQGVLGVILVVMLGVGIAEHSGLLTAVIKGLGARINDRYLLPTVILLGVLSSLATDAGYLVLIPLAGLLYAGMGKNPLIGMAAAFAGVSAGFSANLLPATPVDVFIGMNTQAFAQAQDVPFVNANGAALIPATMHYFFILASTFMLVAIGTWVTNRYVAPRLERQKYQLPEEIDLSEFALSDTERKGLKAAGIALLAGIVGVVLLAMGPLAAYEVDGRTITPYLDNVILLIALLFAVVGAAFGYATGRFKRVTDVANAMTKQMNTMGYVMVLTFFCFNFLAVLNYSGLGTYLTYLGAALLTGMGLEQFPVLLLIGFMLITALLNLVVGSMSAKWMLLGPIFVPMLYAVNPAMTPDLVAAAYRIADSSTNIITPMMTYAGVILAMMRRYRPQMGIGDMMVMMLPYSIAFFIAWSVLLVIFFSFGLPLGF</sequence>
<name>A0A1M5RIX8_9GAMM</name>
<accession>A0A1M5RIX8</accession>
<dbReference type="Proteomes" id="UP000184268">
    <property type="component" value="Unassembled WGS sequence"/>
</dbReference>
<feature type="transmembrane region" description="Helical" evidence="1">
    <location>
        <begin position="455"/>
        <end position="473"/>
    </location>
</feature>
<feature type="transmembrane region" description="Helical" evidence="1">
    <location>
        <begin position="311"/>
        <end position="333"/>
    </location>
</feature>
<feature type="transmembrane region" description="Helical" evidence="1">
    <location>
        <begin position="127"/>
        <end position="159"/>
    </location>
</feature>
<feature type="transmembrane region" description="Helical" evidence="1">
    <location>
        <begin position="396"/>
        <end position="415"/>
    </location>
</feature>
<dbReference type="InterPro" id="IPR004697">
    <property type="entry name" value="AbgT"/>
</dbReference>
<dbReference type="OrthoDB" id="3314392at2"/>
<feature type="transmembrane region" description="Helical" evidence="1">
    <location>
        <begin position="85"/>
        <end position="106"/>
    </location>
</feature>
<evidence type="ECO:0000256" key="1">
    <source>
        <dbReference type="SAM" id="Phobius"/>
    </source>
</evidence>
<dbReference type="PANTHER" id="PTHR30282">
    <property type="entry name" value="P-AMINOBENZOYL GLUTAMATE TRANSPORTER"/>
    <property type="match status" value="1"/>
</dbReference>
<feature type="transmembrane region" description="Helical" evidence="1">
    <location>
        <begin position="485"/>
        <end position="510"/>
    </location>
</feature>
<feature type="transmembrane region" description="Helical" evidence="1">
    <location>
        <begin position="354"/>
        <end position="376"/>
    </location>
</feature>
<reference evidence="2 3" key="1">
    <citation type="submission" date="2016-11" db="EMBL/GenBank/DDBJ databases">
        <authorList>
            <person name="Jaros S."/>
            <person name="Januszkiewicz K."/>
            <person name="Wedrychowicz H."/>
        </authorList>
    </citation>
    <scope>NUCLEOTIDE SEQUENCE [LARGE SCALE GENOMIC DNA]</scope>
    <source>
        <strain evidence="2 3">DSM 16917</strain>
    </source>
</reference>
<feature type="transmembrane region" description="Helical" evidence="1">
    <location>
        <begin position="224"/>
        <end position="246"/>
    </location>
</feature>
<feature type="transmembrane region" description="Helical" evidence="1">
    <location>
        <begin position="422"/>
        <end position="440"/>
    </location>
</feature>
<dbReference type="GO" id="GO:0015558">
    <property type="term" value="F:secondary active p-aminobenzoyl-glutamate transmembrane transporter activity"/>
    <property type="evidence" value="ECO:0007669"/>
    <property type="project" value="InterPro"/>
</dbReference>
<gene>
    <name evidence="2" type="ORF">SAMN02745129_1641</name>
</gene>